<accession>A0A8X6GHI9</accession>
<evidence type="ECO:0000313" key="1">
    <source>
        <dbReference type="EMBL" id="GFR04472.1"/>
    </source>
</evidence>
<gene>
    <name evidence="1" type="ORF">TNCT_449151</name>
</gene>
<dbReference type="Proteomes" id="UP000887116">
    <property type="component" value="Unassembled WGS sequence"/>
</dbReference>
<organism evidence="1 2">
    <name type="scientific">Trichonephila clavata</name>
    <name type="common">Joro spider</name>
    <name type="synonym">Nephila clavata</name>
    <dbReference type="NCBI Taxonomy" id="2740835"/>
    <lineage>
        <taxon>Eukaryota</taxon>
        <taxon>Metazoa</taxon>
        <taxon>Ecdysozoa</taxon>
        <taxon>Arthropoda</taxon>
        <taxon>Chelicerata</taxon>
        <taxon>Arachnida</taxon>
        <taxon>Araneae</taxon>
        <taxon>Araneomorphae</taxon>
        <taxon>Entelegynae</taxon>
        <taxon>Araneoidea</taxon>
        <taxon>Nephilidae</taxon>
        <taxon>Trichonephila</taxon>
    </lineage>
</organism>
<proteinExistence type="predicted"/>
<keyword evidence="2" id="KW-1185">Reference proteome</keyword>
<name>A0A8X6GHI9_TRICU</name>
<reference evidence="1" key="1">
    <citation type="submission" date="2020-07" db="EMBL/GenBank/DDBJ databases">
        <title>Multicomponent nature underlies the extraordinary mechanical properties of spider dragline silk.</title>
        <authorList>
            <person name="Kono N."/>
            <person name="Nakamura H."/>
            <person name="Mori M."/>
            <person name="Yoshida Y."/>
            <person name="Ohtoshi R."/>
            <person name="Malay A.D."/>
            <person name="Moran D.A.P."/>
            <person name="Tomita M."/>
            <person name="Numata K."/>
            <person name="Arakawa K."/>
        </authorList>
    </citation>
    <scope>NUCLEOTIDE SEQUENCE</scope>
</reference>
<sequence>MIRRRPSLVPLRHSHPDVREQAMAFTIPIPFPRTDIGFAVKCDVRIVTDFLIFFYSFVFSYGEGHSSGGVRGTRSRDDHDAGQWHSAIRRRIHLTAFAMKISHQRSTYSVESLRLKGNV</sequence>
<protein>
    <submittedName>
        <fullName evidence="1">Uncharacterized protein</fullName>
    </submittedName>
</protein>
<comment type="caution">
    <text evidence="1">The sequence shown here is derived from an EMBL/GenBank/DDBJ whole genome shotgun (WGS) entry which is preliminary data.</text>
</comment>
<dbReference type="EMBL" id="BMAO01015811">
    <property type="protein sequence ID" value="GFR04472.1"/>
    <property type="molecule type" value="Genomic_DNA"/>
</dbReference>
<dbReference type="AlphaFoldDB" id="A0A8X6GHI9"/>
<evidence type="ECO:0000313" key="2">
    <source>
        <dbReference type="Proteomes" id="UP000887116"/>
    </source>
</evidence>